<evidence type="ECO:0000313" key="2">
    <source>
        <dbReference type="Proteomes" id="UP001172673"/>
    </source>
</evidence>
<evidence type="ECO:0000313" key="1">
    <source>
        <dbReference type="EMBL" id="KAJ9608154.1"/>
    </source>
</evidence>
<reference evidence="1" key="1">
    <citation type="submission" date="2022-10" db="EMBL/GenBank/DDBJ databases">
        <title>Culturing micro-colonial fungi from biological soil crusts in the Mojave desert and describing Neophaeococcomyces mojavensis, and introducing the new genera and species Taxawa tesnikishii.</title>
        <authorList>
            <person name="Kurbessoian T."/>
            <person name="Stajich J.E."/>
        </authorList>
    </citation>
    <scope>NUCLEOTIDE SEQUENCE</scope>
    <source>
        <strain evidence="1">TK_41</strain>
    </source>
</reference>
<gene>
    <name evidence="1" type="ORF">H2200_007142</name>
</gene>
<dbReference type="EMBL" id="JAPDRK010000010">
    <property type="protein sequence ID" value="KAJ9608154.1"/>
    <property type="molecule type" value="Genomic_DNA"/>
</dbReference>
<protein>
    <submittedName>
        <fullName evidence="1">Uncharacterized protein</fullName>
    </submittedName>
</protein>
<name>A0AA38X7C0_9EURO</name>
<sequence>MAISSVIYQQEMVLSVFKPPVFLAGGEPIEKATQHLLSRPTLPARFSCSREMHHAFFEIFRWRYLHEFMHQGEEWTPKCTAFRQLESLILEWYSLAGDYMHDLKVNKKAQQPSLDSWGSCLPEVQRAAGQLAYVRRMYTALHYSVIPIDSKVTRGAQRPLRPNFVNLSDPDKVVIFIPVVESPVSNVQHEVEVWQGAANAGGSHKRPVVSWAQEVSLVYSSSGKPAYVQLTNYKSLW</sequence>
<comment type="caution">
    <text evidence="1">The sequence shown here is derived from an EMBL/GenBank/DDBJ whole genome shotgun (WGS) entry which is preliminary data.</text>
</comment>
<proteinExistence type="predicted"/>
<dbReference type="Proteomes" id="UP001172673">
    <property type="component" value="Unassembled WGS sequence"/>
</dbReference>
<keyword evidence="2" id="KW-1185">Reference proteome</keyword>
<accession>A0AA38X7C0</accession>
<dbReference type="AlphaFoldDB" id="A0AA38X7C0"/>
<organism evidence="1 2">
    <name type="scientific">Cladophialophora chaetospira</name>
    <dbReference type="NCBI Taxonomy" id="386627"/>
    <lineage>
        <taxon>Eukaryota</taxon>
        <taxon>Fungi</taxon>
        <taxon>Dikarya</taxon>
        <taxon>Ascomycota</taxon>
        <taxon>Pezizomycotina</taxon>
        <taxon>Eurotiomycetes</taxon>
        <taxon>Chaetothyriomycetidae</taxon>
        <taxon>Chaetothyriales</taxon>
        <taxon>Herpotrichiellaceae</taxon>
        <taxon>Cladophialophora</taxon>
    </lineage>
</organism>